<dbReference type="PANTHER" id="PTHR44943">
    <property type="entry name" value="CELLULOSE SYNTHASE OPERON PROTEIN C"/>
    <property type="match status" value="1"/>
</dbReference>
<gene>
    <name evidence="4" type="ORF">GS597_04415</name>
</gene>
<keyword evidence="1" id="KW-0677">Repeat</keyword>
<feature type="repeat" description="TPR" evidence="3">
    <location>
        <begin position="170"/>
        <end position="203"/>
    </location>
</feature>
<dbReference type="Gene3D" id="1.25.40.10">
    <property type="entry name" value="Tetratricopeptide repeat domain"/>
    <property type="match status" value="2"/>
</dbReference>
<evidence type="ECO:0000313" key="5">
    <source>
        <dbReference type="Proteomes" id="UP000607397"/>
    </source>
</evidence>
<keyword evidence="5" id="KW-1185">Reference proteome</keyword>
<dbReference type="AlphaFoldDB" id="A0A8K1ZY36"/>
<dbReference type="PANTHER" id="PTHR44943:SF8">
    <property type="entry name" value="TPR REPEAT-CONTAINING PROTEIN MJ0263"/>
    <property type="match status" value="1"/>
</dbReference>
<sequence length="290" mass="31704">MTGAKTHDSPSKMFPTQARWVKAETSELIKRGLRLAVEVEATLAAEQQLADCLEGEPPAAELETPSQGLQVPDPRLSCRLRPATVSGTWGNASSRTSDHAWAEVWVQRGRNKFRQQDYAGALTNFQQALVKQSALAEAYNGMGSCFYMQGQFAEAANAHRQALKLSPKQSQIYCNLGAALYQMGDLTGAVDAYEQAVQLCPRLIAAHYGLGVALYKQGQYDRATLAYQNALDIQPTHADSYYGLGAALYRLGQQTAAIAAYARAAQFSAKYVQSYLTWKAQLPLEDLADL</sequence>
<dbReference type="InterPro" id="IPR011990">
    <property type="entry name" value="TPR-like_helical_dom_sf"/>
</dbReference>
<keyword evidence="2 3" id="KW-0802">TPR repeat</keyword>
<dbReference type="Proteomes" id="UP000607397">
    <property type="component" value="Unassembled WGS sequence"/>
</dbReference>
<dbReference type="SMART" id="SM00028">
    <property type="entry name" value="TPR"/>
    <property type="match status" value="5"/>
</dbReference>
<dbReference type="InterPro" id="IPR051685">
    <property type="entry name" value="Ycf3/AcsC/BcsC/TPR_MFPF"/>
</dbReference>
<evidence type="ECO:0000256" key="3">
    <source>
        <dbReference type="PROSITE-ProRule" id="PRU00339"/>
    </source>
</evidence>
<dbReference type="EMBL" id="WVIC01000006">
    <property type="protein sequence ID" value="NCJ05767.1"/>
    <property type="molecule type" value="Genomic_DNA"/>
</dbReference>
<dbReference type="RefSeq" id="WP_161824245.1">
    <property type="nucleotide sequence ID" value="NZ_WVIC01000006.1"/>
</dbReference>
<dbReference type="Pfam" id="PF13431">
    <property type="entry name" value="TPR_17"/>
    <property type="match status" value="1"/>
</dbReference>
<evidence type="ECO:0000313" key="4">
    <source>
        <dbReference type="EMBL" id="NCJ05767.1"/>
    </source>
</evidence>
<evidence type="ECO:0000256" key="2">
    <source>
        <dbReference type="ARBA" id="ARBA00022803"/>
    </source>
</evidence>
<feature type="repeat" description="TPR" evidence="3">
    <location>
        <begin position="204"/>
        <end position="237"/>
    </location>
</feature>
<dbReference type="SUPFAM" id="SSF48452">
    <property type="entry name" value="TPR-like"/>
    <property type="match status" value="1"/>
</dbReference>
<feature type="repeat" description="TPR" evidence="3">
    <location>
        <begin position="238"/>
        <end position="271"/>
    </location>
</feature>
<dbReference type="PROSITE" id="PS50293">
    <property type="entry name" value="TPR_REGION"/>
    <property type="match status" value="3"/>
</dbReference>
<reference evidence="4" key="1">
    <citation type="submission" date="2019-12" db="EMBL/GenBank/DDBJ databases">
        <title>High-Quality draft genome sequences of three cyanobacteria isolated from the limestone walls of the Old Cathedral of Coimbra.</title>
        <authorList>
            <person name="Tiago I."/>
            <person name="Soares F."/>
            <person name="Portugal A."/>
        </authorList>
    </citation>
    <scope>NUCLEOTIDE SEQUENCE [LARGE SCALE GENOMIC DNA]</scope>
    <source>
        <strain evidence="4">C</strain>
    </source>
</reference>
<feature type="repeat" description="TPR" evidence="3">
    <location>
        <begin position="136"/>
        <end position="169"/>
    </location>
</feature>
<dbReference type="Pfam" id="PF13414">
    <property type="entry name" value="TPR_11"/>
    <property type="match status" value="1"/>
</dbReference>
<protein>
    <submittedName>
        <fullName evidence="4">Tetratricopeptide repeat protein</fullName>
    </submittedName>
</protein>
<comment type="caution">
    <text evidence="4">The sequence shown here is derived from an EMBL/GenBank/DDBJ whole genome shotgun (WGS) entry which is preliminary data.</text>
</comment>
<organism evidence="4 5">
    <name type="scientific">Petrachloros mirabilis ULC683</name>
    <dbReference type="NCBI Taxonomy" id="2781853"/>
    <lineage>
        <taxon>Bacteria</taxon>
        <taxon>Bacillati</taxon>
        <taxon>Cyanobacteriota</taxon>
        <taxon>Cyanophyceae</taxon>
        <taxon>Synechococcales</taxon>
        <taxon>Petrachlorosaceae</taxon>
        <taxon>Petrachloros</taxon>
        <taxon>Petrachloros mirabilis</taxon>
    </lineage>
</organism>
<dbReference type="InterPro" id="IPR019734">
    <property type="entry name" value="TPR_rpt"/>
</dbReference>
<evidence type="ECO:0000256" key="1">
    <source>
        <dbReference type="ARBA" id="ARBA00022737"/>
    </source>
</evidence>
<dbReference type="PROSITE" id="PS50005">
    <property type="entry name" value="TPR"/>
    <property type="match status" value="4"/>
</dbReference>
<name>A0A8K1ZY36_9CYAN</name>
<proteinExistence type="predicted"/>
<accession>A0A8K1ZY36</accession>
<dbReference type="Pfam" id="PF13424">
    <property type="entry name" value="TPR_12"/>
    <property type="match status" value="1"/>
</dbReference>